<dbReference type="AlphaFoldDB" id="A0A0M8PD81"/>
<keyword evidence="2" id="KW-1185">Reference proteome</keyword>
<gene>
    <name evidence="1" type="ORF">ACN38_g3761</name>
</gene>
<accession>A0A0M8PD81</accession>
<sequence length="89" mass="9552">MFNCHDLVSSVIFNPHPTVFCAIGLSTDCALNSHLASATGRPNPLDFCQTPPAEHCAPSRQLYQSQLIPGILSTSVRKSCLGQSHSKSL</sequence>
<name>A0A0M8PD81_9EURO</name>
<protein>
    <submittedName>
        <fullName evidence="1">Uncharacterized protein</fullName>
    </submittedName>
</protein>
<comment type="caution">
    <text evidence="1">The sequence shown here is derived from an EMBL/GenBank/DDBJ whole genome shotgun (WGS) entry which is preliminary data.</text>
</comment>
<reference evidence="1 2" key="1">
    <citation type="submission" date="2015-08" db="EMBL/GenBank/DDBJ databases">
        <title>Genome sequencing of Penicillium nordicum.</title>
        <authorList>
            <person name="Nguyen H.D."/>
            <person name="Seifert K.A."/>
        </authorList>
    </citation>
    <scope>NUCLEOTIDE SEQUENCE [LARGE SCALE GENOMIC DNA]</scope>
    <source>
        <strain evidence="1 2">DAOMC 185683</strain>
    </source>
</reference>
<dbReference type="Proteomes" id="UP000037696">
    <property type="component" value="Unassembled WGS sequence"/>
</dbReference>
<organism evidence="1 2">
    <name type="scientific">Penicillium nordicum</name>
    <dbReference type="NCBI Taxonomy" id="229535"/>
    <lineage>
        <taxon>Eukaryota</taxon>
        <taxon>Fungi</taxon>
        <taxon>Dikarya</taxon>
        <taxon>Ascomycota</taxon>
        <taxon>Pezizomycotina</taxon>
        <taxon>Eurotiomycetes</taxon>
        <taxon>Eurotiomycetidae</taxon>
        <taxon>Eurotiales</taxon>
        <taxon>Aspergillaceae</taxon>
        <taxon>Penicillium</taxon>
    </lineage>
</organism>
<evidence type="ECO:0000313" key="2">
    <source>
        <dbReference type="Proteomes" id="UP000037696"/>
    </source>
</evidence>
<dbReference type="EMBL" id="LHQQ01000046">
    <property type="protein sequence ID" value="KOS45310.1"/>
    <property type="molecule type" value="Genomic_DNA"/>
</dbReference>
<evidence type="ECO:0000313" key="1">
    <source>
        <dbReference type="EMBL" id="KOS45310.1"/>
    </source>
</evidence>
<proteinExistence type="predicted"/>